<keyword evidence="2" id="KW-1185">Reference proteome</keyword>
<reference evidence="1 2" key="1">
    <citation type="submission" date="2016-10" db="EMBL/GenBank/DDBJ databases">
        <authorList>
            <person name="de Groot N.N."/>
        </authorList>
    </citation>
    <scope>NUCLEOTIDE SEQUENCE [LARGE SCALE GENOMIC DNA]</scope>
    <source>
        <strain evidence="1 2">DSM 44468</strain>
    </source>
</reference>
<dbReference type="STRING" id="115433.SAMN05421835_11187"/>
<gene>
    <name evidence="1" type="ORF">SAMN05421835_11187</name>
</gene>
<evidence type="ECO:0000313" key="1">
    <source>
        <dbReference type="EMBL" id="SFJ95995.1"/>
    </source>
</evidence>
<organism evidence="1 2">
    <name type="scientific">Amycolatopsis sacchari</name>
    <dbReference type="NCBI Taxonomy" id="115433"/>
    <lineage>
        <taxon>Bacteria</taxon>
        <taxon>Bacillati</taxon>
        <taxon>Actinomycetota</taxon>
        <taxon>Actinomycetes</taxon>
        <taxon>Pseudonocardiales</taxon>
        <taxon>Pseudonocardiaceae</taxon>
        <taxon>Amycolatopsis</taxon>
    </lineage>
</organism>
<proteinExistence type="predicted"/>
<dbReference type="SUPFAM" id="SSF109854">
    <property type="entry name" value="DinB/YfiT-like putative metalloenzymes"/>
    <property type="match status" value="1"/>
</dbReference>
<name>A0A1I3VL60_9PSEU</name>
<dbReference type="InterPro" id="IPR034660">
    <property type="entry name" value="DinB/YfiT-like"/>
</dbReference>
<dbReference type="EMBL" id="FORP01000011">
    <property type="protein sequence ID" value="SFJ95995.1"/>
    <property type="molecule type" value="Genomic_DNA"/>
</dbReference>
<evidence type="ECO:0008006" key="3">
    <source>
        <dbReference type="Google" id="ProtNLM"/>
    </source>
</evidence>
<sequence length="154" mass="16675">MLTPSDYTYFADRALDGMAGIVRELGDERANRRPGVPGANSPYALLTHCLGVIEYWAGHLVAGRPAERDRAAEFTASGPVAPLLDRTRAIQTTFAEDVRKADPAAPPRAVPPAEFEGPGRVHTQGAVLQHVFEELAQHHGQMQVLRDVILAETA</sequence>
<dbReference type="Gene3D" id="1.20.120.450">
    <property type="entry name" value="dinb family like domain"/>
    <property type="match status" value="1"/>
</dbReference>
<dbReference type="Pfam" id="PF04978">
    <property type="entry name" value="MST"/>
    <property type="match status" value="1"/>
</dbReference>
<dbReference type="Proteomes" id="UP000199025">
    <property type="component" value="Unassembled WGS sequence"/>
</dbReference>
<accession>A0A1I3VL60</accession>
<dbReference type="AlphaFoldDB" id="A0A1I3VL60"/>
<dbReference type="InterPro" id="IPR007061">
    <property type="entry name" value="MST-like"/>
</dbReference>
<dbReference type="RefSeq" id="WP_091509588.1">
    <property type="nucleotide sequence ID" value="NZ_FORP01000011.1"/>
</dbReference>
<dbReference type="OrthoDB" id="4807647at2"/>
<protein>
    <recommendedName>
        <fullName evidence="3">DUF664 domain-containing protein</fullName>
    </recommendedName>
</protein>
<evidence type="ECO:0000313" key="2">
    <source>
        <dbReference type="Proteomes" id="UP000199025"/>
    </source>
</evidence>